<protein>
    <submittedName>
        <fullName evidence="1">High-temperature-induced dauer-formation protein-domain-containing protein</fullName>
    </submittedName>
</protein>
<dbReference type="EMBL" id="MU971404">
    <property type="protein sequence ID" value="KAK9235800.1"/>
    <property type="molecule type" value="Genomic_DNA"/>
</dbReference>
<organism evidence="1 2">
    <name type="scientific">Lipomyces kononenkoae</name>
    <name type="common">Yeast</name>
    <dbReference type="NCBI Taxonomy" id="34357"/>
    <lineage>
        <taxon>Eukaryota</taxon>
        <taxon>Fungi</taxon>
        <taxon>Dikarya</taxon>
        <taxon>Ascomycota</taxon>
        <taxon>Saccharomycotina</taxon>
        <taxon>Lipomycetes</taxon>
        <taxon>Lipomycetales</taxon>
        <taxon>Lipomycetaceae</taxon>
        <taxon>Lipomyces</taxon>
    </lineage>
</organism>
<evidence type="ECO:0000313" key="1">
    <source>
        <dbReference type="EMBL" id="KAK9235800.1"/>
    </source>
</evidence>
<reference evidence="2" key="1">
    <citation type="journal article" date="2024" name="Front. Bioeng. Biotechnol.">
        <title>Genome-scale model development and genomic sequencing of the oleaginous clade Lipomyces.</title>
        <authorList>
            <person name="Czajka J.J."/>
            <person name="Han Y."/>
            <person name="Kim J."/>
            <person name="Mondo S.J."/>
            <person name="Hofstad B.A."/>
            <person name="Robles A."/>
            <person name="Haridas S."/>
            <person name="Riley R."/>
            <person name="LaButti K."/>
            <person name="Pangilinan J."/>
            <person name="Andreopoulos W."/>
            <person name="Lipzen A."/>
            <person name="Yan J."/>
            <person name="Wang M."/>
            <person name="Ng V."/>
            <person name="Grigoriev I.V."/>
            <person name="Spatafora J.W."/>
            <person name="Magnuson J.K."/>
            <person name="Baker S.E."/>
            <person name="Pomraning K.R."/>
        </authorList>
    </citation>
    <scope>NUCLEOTIDE SEQUENCE [LARGE SCALE GENOMIC DNA]</scope>
    <source>
        <strain evidence="2">CBS 7786</strain>
    </source>
</reference>
<evidence type="ECO:0000313" key="2">
    <source>
        <dbReference type="Proteomes" id="UP001433508"/>
    </source>
</evidence>
<gene>
    <name evidence="1" type="ORF">V1525DRAFT_421037</name>
</gene>
<dbReference type="Proteomes" id="UP001433508">
    <property type="component" value="Unassembled WGS sequence"/>
</dbReference>
<sequence length="917" mass="101211">MGASSSKLSFKQSVFRLFEESNISPTDPFWAQTANVSTKFWELPESADDIFSLFSSSDVRRTRDTALVNLEHLLVSAISRLVYLLRHSQIHYAPTTQPSLPGSGPGSTRSADRDDGQGDQPLSAAQATRETLNCMRIITRIMPFIYEKPELENWQHDLFWGKDAAAGGDFSTAGAPEDDDADDRPLGAALVDTLTDFLFLPGFAIPLSQGMPTTVAYVIWETGIGSTTPIGTTNQFESNKIETLKTILALVSQAMYYPANVLPIQGIRFTSYLVCNPDKRVVLGMLCSLLNTTMKYNPGWRVPYNHVVFSDPRQLLVTYAIQLLIVLATYSVPDDEDLAALGINIPEEGTDGLTTPTARTSQNALRKHHKNWYRFYLARLHRIQDLQFLADGMSRLLNQPMQVSASYLPGSQKQVEWAPELVMLFWELIRHNSRFRNYIISSDRIHDFVVLFLYYAHAYRLDVSRVGLVRLCVYVLQTISCDSVFCVRLNKPFDSHHALPSSVRIAGWDSTSSAAGGGGGGVGGGTYADYLLLSIYSLITNSKGRLSALYPSLLDIQINLSPHIVNIGRLTCTRLIQLFSTLSTPSFLTANENNHVLADKLLLAMNGMIANNNHQANANLLYIIVRAGRRFEALRDLTFERCMEDLRLQRRLTVGAGATDRKDDVVIIFNADEAADASPGRAALPDNVGNKDKGKAKASVESDGSKELKQSPPEAEPFKPTQAWFVSWHSKLHLNIILHLLDVLPTHIPRLNMLPPLQSAASSTTTSPTRRARNDSPARDAEILAALRHLDDEAVLPESYAREFHEPIAFEWTVTAKGWYYSVLWSAIFVMHEVVGSDTRPGIASVTGVASGSVNGGGNGMGVWRGTKVVLFRVQETKAEGPSLLRPRGAVDAVAKSVLDRLGGGQHRPQQQQQAAS</sequence>
<name>A0ACC3SWK5_LIPKO</name>
<keyword evidence="2" id="KW-1185">Reference proteome</keyword>
<proteinExistence type="predicted"/>
<comment type="caution">
    <text evidence="1">The sequence shown here is derived from an EMBL/GenBank/DDBJ whole genome shotgun (WGS) entry which is preliminary data.</text>
</comment>
<accession>A0ACC3SWK5</accession>